<organism evidence="2 3">
    <name type="scientific">Orf virus</name>
    <name type="common">ORFV</name>
    <dbReference type="NCBI Taxonomy" id="10258"/>
    <lineage>
        <taxon>Viruses</taxon>
        <taxon>Varidnaviria</taxon>
        <taxon>Bamfordvirae</taxon>
        <taxon>Nucleocytoviricota</taxon>
        <taxon>Pokkesviricetes</taxon>
        <taxon>Chitovirales</taxon>
        <taxon>Poxviridae</taxon>
        <taxon>Chordopoxvirinae</taxon>
        <taxon>Parapoxvirus</taxon>
        <taxon>Parapoxvirus orf</taxon>
    </lineage>
</organism>
<proteinExistence type="predicted"/>
<organismHost>
    <name type="scientific">Homo sapiens</name>
    <name type="common">Human</name>
    <dbReference type="NCBI Taxonomy" id="9606"/>
</organismHost>
<accession>F1AWZ3</accession>
<feature type="compositionally biased region" description="Basic residues" evidence="1">
    <location>
        <begin position="39"/>
        <end position="50"/>
    </location>
</feature>
<feature type="region of interest" description="Disordered" evidence="1">
    <location>
        <begin position="28"/>
        <end position="77"/>
    </location>
</feature>
<name>F1AWZ3_ORFV</name>
<feature type="compositionally biased region" description="Basic and acidic residues" evidence="1">
    <location>
        <begin position="51"/>
        <end position="60"/>
    </location>
</feature>
<reference evidence="2 3" key="1">
    <citation type="submission" date="2010-04" db="EMBL/GenBank/DDBJ databases">
        <title>Novel immune-modulators identified by a rapid, functional screen of the Parapox virus genome.</title>
        <authorList>
            <person name="McGuire M.J."/>
            <person name="Sykes K.F."/>
            <person name="Johnston S.A."/>
        </authorList>
    </citation>
    <scope>NUCLEOTIDE SEQUENCE [LARGE SCALE GENOMIC DNA]</scope>
    <source>
        <strain evidence="2">D1701</strain>
    </source>
</reference>
<organismHost>
    <name type="scientific">Capra hircus</name>
    <name type="common">Goat</name>
    <dbReference type="NCBI Taxonomy" id="9925"/>
</organismHost>
<evidence type="ECO:0000256" key="1">
    <source>
        <dbReference type="SAM" id="MobiDB-lite"/>
    </source>
</evidence>
<organismHost>
    <name type="scientific">Ovis aries</name>
    <name type="common">Sheep</name>
    <dbReference type="NCBI Taxonomy" id="9940"/>
</organismHost>
<protein>
    <submittedName>
        <fullName evidence="2">PP166</fullName>
    </submittedName>
</protein>
<evidence type="ECO:0000313" key="3">
    <source>
        <dbReference type="Proteomes" id="UP000103309"/>
    </source>
</evidence>
<evidence type="ECO:0000313" key="2">
    <source>
        <dbReference type="EMBL" id="ADY76916.1"/>
    </source>
</evidence>
<dbReference type="Proteomes" id="UP000103309">
    <property type="component" value="Segment"/>
</dbReference>
<sequence>MGSNASFLWLGVADRGARGARGRLVPVRSVRRTQERAHARPGHPQPHRQRQQPDEYHDHLLCSGNSHSLPAARQRGEPRAKLHARALHGERLHELGHVHARVVGHQVREARVHVLVHALAAAVQARGKRGD</sequence>
<dbReference type="EMBL" id="HM133903">
    <property type="protein sequence ID" value="ADY76916.1"/>
    <property type="molecule type" value="Genomic_DNA"/>
</dbReference>